<evidence type="ECO:0000313" key="1">
    <source>
        <dbReference type="EMBL" id="ETR66260.1"/>
    </source>
</evidence>
<proteinExistence type="predicted"/>
<organism evidence="1 2">
    <name type="scientific">Candidatus Magnetoglobus multicellularis str. Araruama</name>
    <dbReference type="NCBI Taxonomy" id="890399"/>
    <lineage>
        <taxon>Bacteria</taxon>
        <taxon>Pseudomonadati</taxon>
        <taxon>Thermodesulfobacteriota</taxon>
        <taxon>Desulfobacteria</taxon>
        <taxon>Desulfobacterales</taxon>
        <taxon>Desulfobacteraceae</taxon>
        <taxon>Candidatus Magnetoglobus</taxon>
    </lineage>
</organism>
<evidence type="ECO:0000313" key="2">
    <source>
        <dbReference type="Proteomes" id="UP000189670"/>
    </source>
</evidence>
<accession>A0A1V1NUK3</accession>
<protein>
    <submittedName>
        <fullName evidence="1">Uncharacterized protein</fullName>
    </submittedName>
</protein>
<dbReference type="AlphaFoldDB" id="A0A1V1NUK3"/>
<dbReference type="Proteomes" id="UP000189670">
    <property type="component" value="Unassembled WGS sequence"/>
</dbReference>
<sequence>MKVFFAYVKKVKSINDIVNNTVESINQGINKTGNFFGYEDWGKLSVGNEKITEYFQRVEQAHNKIISFINSILIQNFGLFGDTKESGLKSAFNTEIPGTLAYLSITSHSISRNEISDKTIKEIVENV</sequence>
<comment type="caution">
    <text evidence="1">The sequence shown here is derived from an EMBL/GenBank/DDBJ whole genome shotgun (WGS) entry which is preliminary data.</text>
</comment>
<dbReference type="EMBL" id="ATBP01002119">
    <property type="protein sequence ID" value="ETR66260.1"/>
    <property type="molecule type" value="Genomic_DNA"/>
</dbReference>
<gene>
    <name evidence="1" type="ORF">OMM_13034</name>
</gene>
<name>A0A1V1NUK3_9BACT</name>
<reference evidence="2" key="1">
    <citation type="submission" date="2012-11" db="EMBL/GenBank/DDBJ databases">
        <authorList>
            <person name="Lucero-Rivera Y.E."/>
            <person name="Tovar-Ramirez D."/>
        </authorList>
    </citation>
    <scope>NUCLEOTIDE SEQUENCE [LARGE SCALE GENOMIC DNA]</scope>
    <source>
        <strain evidence="2">Araruama</strain>
    </source>
</reference>